<organism evidence="1 2">
    <name type="scientific">Thermoleptolyngbya sichuanensis A183</name>
    <dbReference type="NCBI Taxonomy" id="2737172"/>
    <lineage>
        <taxon>Bacteria</taxon>
        <taxon>Bacillati</taxon>
        <taxon>Cyanobacteriota</taxon>
        <taxon>Cyanophyceae</taxon>
        <taxon>Oculatellales</taxon>
        <taxon>Oculatellaceae</taxon>
        <taxon>Thermoleptolyngbya</taxon>
        <taxon>Thermoleptolyngbya sichuanensis</taxon>
    </lineage>
</organism>
<dbReference type="Proteomes" id="UP000505210">
    <property type="component" value="Chromosome"/>
</dbReference>
<evidence type="ECO:0000313" key="1">
    <source>
        <dbReference type="EMBL" id="QKD84071.1"/>
    </source>
</evidence>
<gene>
    <name evidence="1" type="ORF">HPC62_19505</name>
</gene>
<accession>A0A6M8BKC4</accession>
<sequence length="178" mass="20206">MQGWLMEIQRLGRWGLVLLCGVVLWLGWALPAIALIHPYLEGGGQVMVRSLQTLRDESDHAWQAVLFKRVRDGQVVDFRLRLVGYPGAAYLAHAQPLSISTGSGEQWTAPDVFGTSRLNDDLAGNVGEYDFRDTMLRLQTDMPLRLALPLEEGRSLELTIPPFAVREWRQLLDWQHED</sequence>
<proteinExistence type="predicted"/>
<name>A0A6M8BKC4_9CYAN</name>
<keyword evidence="2" id="KW-1185">Reference proteome</keyword>
<dbReference type="EMBL" id="CP053661">
    <property type="protein sequence ID" value="QKD84071.1"/>
    <property type="molecule type" value="Genomic_DNA"/>
</dbReference>
<dbReference type="InterPro" id="IPR021469">
    <property type="entry name" value="DUF3122"/>
</dbReference>
<evidence type="ECO:0000313" key="2">
    <source>
        <dbReference type="Proteomes" id="UP000505210"/>
    </source>
</evidence>
<reference evidence="1 2" key="1">
    <citation type="submission" date="2020-05" db="EMBL/GenBank/DDBJ databases">
        <title>Complete genome sequence of of a novel Thermoleptolyngbya strain isolated from hot springs of Ganzi, Sichuan China.</title>
        <authorList>
            <person name="Tang J."/>
            <person name="Daroch M."/>
            <person name="Li L."/>
            <person name="Waleron K."/>
            <person name="Waleron M."/>
            <person name="Waleron M."/>
        </authorList>
    </citation>
    <scope>NUCLEOTIDE SEQUENCE [LARGE SCALE GENOMIC DNA]</scope>
    <source>
        <strain evidence="1 2">PKUAC-SCTA183</strain>
    </source>
</reference>
<dbReference type="RefSeq" id="WP_172358135.1">
    <property type="nucleotide sequence ID" value="NZ_CP053661.1"/>
</dbReference>
<dbReference type="KEGG" id="theu:HPC62_19505"/>
<dbReference type="Pfam" id="PF11320">
    <property type="entry name" value="DUF3122"/>
    <property type="match status" value="1"/>
</dbReference>
<dbReference type="AlphaFoldDB" id="A0A6M8BKC4"/>
<protein>
    <submittedName>
        <fullName evidence="1">DUF3122 domain-containing protein</fullName>
    </submittedName>
</protein>